<dbReference type="InterPro" id="IPR023198">
    <property type="entry name" value="PGP-like_dom2"/>
</dbReference>
<protein>
    <submittedName>
        <fullName evidence="1">YjjG family noncanonical pyrimidine nucleotidase</fullName>
    </submittedName>
</protein>
<dbReference type="InterPro" id="IPR023214">
    <property type="entry name" value="HAD_sf"/>
</dbReference>
<dbReference type="InterPro" id="IPR052550">
    <property type="entry name" value="Pyrimidine_5'-ntase_YjjG"/>
</dbReference>
<accession>A0A9D2UID7</accession>
<evidence type="ECO:0000313" key="2">
    <source>
        <dbReference type="Proteomes" id="UP000787625"/>
    </source>
</evidence>
<dbReference type="GO" id="GO:0008253">
    <property type="term" value="F:5'-nucleotidase activity"/>
    <property type="evidence" value="ECO:0007669"/>
    <property type="project" value="InterPro"/>
</dbReference>
<dbReference type="NCBIfam" id="TIGR01549">
    <property type="entry name" value="HAD-SF-IA-v1"/>
    <property type="match status" value="1"/>
</dbReference>
<dbReference type="PANTHER" id="PTHR47478">
    <property type="match status" value="1"/>
</dbReference>
<dbReference type="InterPro" id="IPR011951">
    <property type="entry name" value="HAD-SF_hydro_IA_YjjG/PynA"/>
</dbReference>
<dbReference type="PANTHER" id="PTHR47478:SF1">
    <property type="entry name" value="PYRIMIDINE 5'-NUCLEOTIDASE YJJG"/>
    <property type="match status" value="1"/>
</dbReference>
<dbReference type="NCBIfam" id="TIGR02254">
    <property type="entry name" value="YjjG_YfnB"/>
    <property type="match status" value="1"/>
</dbReference>
<dbReference type="AlphaFoldDB" id="A0A9D2UID7"/>
<sequence length="234" mass="26738">MTKSYRNIFFDLDDTLWDFTANSRSVYHKLYDELGYDRYFASFDRYIAIYEERNTQLWDEYGKGTISKDELNVRRFTYPFEHEGIDGCRDLALRFMRSSLAMMPTMGGTVPGAHEVLGNLAGRYHLYILSNGFRELQSAKMRSARLDGYFDKVILSEDIMVHKPATALFHFALSATQSSAADSLMVGDNIDTDICGAMDAGIDQVWFNRTGRDPGHLRPTHTITKLEDLLSILP</sequence>
<dbReference type="Gene3D" id="3.40.50.1000">
    <property type="entry name" value="HAD superfamily/HAD-like"/>
    <property type="match status" value="1"/>
</dbReference>
<dbReference type="Gene3D" id="1.10.150.240">
    <property type="entry name" value="Putative phosphatase, domain 2"/>
    <property type="match status" value="1"/>
</dbReference>
<dbReference type="InterPro" id="IPR036412">
    <property type="entry name" value="HAD-like_sf"/>
</dbReference>
<dbReference type="Proteomes" id="UP000787625">
    <property type="component" value="Unassembled WGS sequence"/>
</dbReference>
<name>A0A9D2UID7_9BACT</name>
<gene>
    <name evidence="1" type="ORF">IAA93_04570</name>
</gene>
<proteinExistence type="predicted"/>
<comment type="caution">
    <text evidence="1">The sequence shown here is derived from an EMBL/GenBank/DDBJ whole genome shotgun (WGS) entry which is preliminary data.</text>
</comment>
<dbReference type="EMBL" id="DWUP01000094">
    <property type="protein sequence ID" value="HJD52980.1"/>
    <property type="molecule type" value="Genomic_DNA"/>
</dbReference>
<organism evidence="1 2">
    <name type="scientific">Candidatus Avibacteroides avistercoris</name>
    <dbReference type="NCBI Taxonomy" id="2840690"/>
    <lineage>
        <taxon>Bacteria</taxon>
        <taxon>Pseudomonadati</taxon>
        <taxon>Bacteroidota</taxon>
        <taxon>Bacteroidia</taxon>
        <taxon>Bacteroidales</taxon>
        <taxon>Bacteroidaceae</taxon>
        <taxon>Bacteroidaceae incertae sedis</taxon>
        <taxon>Candidatus Avibacteroides</taxon>
    </lineage>
</organism>
<dbReference type="SFLD" id="SFLDS00003">
    <property type="entry name" value="Haloacid_Dehalogenase"/>
    <property type="match status" value="1"/>
</dbReference>
<dbReference type="PRINTS" id="PR00413">
    <property type="entry name" value="HADHALOGNASE"/>
</dbReference>
<dbReference type="SFLD" id="SFLDG01129">
    <property type="entry name" value="C1.5:_HAD__Beta-PGM__Phosphata"/>
    <property type="match status" value="1"/>
</dbReference>
<dbReference type="SUPFAM" id="SSF56784">
    <property type="entry name" value="HAD-like"/>
    <property type="match status" value="1"/>
</dbReference>
<dbReference type="InterPro" id="IPR006439">
    <property type="entry name" value="HAD-SF_hydro_IA"/>
</dbReference>
<reference evidence="1" key="1">
    <citation type="journal article" date="2021" name="PeerJ">
        <title>Extensive microbial diversity within the chicken gut microbiome revealed by metagenomics and culture.</title>
        <authorList>
            <person name="Gilroy R."/>
            <person name="Ravi A."/>
            <person name="Getino M."/>
            <person name="Pursley I."/>
            <person name="Horton D.L."/>
            <person name="Alikhan N.F."/>
            <person name="Baker D."/>
            <person name="Gharbi K."/>
            <person name="Hall N."/>
            <person name="Watson M."/>
            <person name="Adriaenssens E.M."/>
            <person name="Foster-Nyarko E."/>
            <person name="Jarju S."/>
            <person name="Secka A."/>
            <person name="Antonio M."/>
            <person name="Oren A."/>
            <person name="Chaudhuri R.R."/>
            <person name="La Ragione R."/>
            <person name="Hildebrand F."/>
            <person name="Pallen M.J."/>
        </authorList>
    </citation>
    <scope>NUCLEOTIDE SEQUENCE</scope>
    <source>
        <strain evidence="1">MalCec1-1739</strain>
    </source>
</reference>
<dbReference type="Pfam" id="PF00702">
    <property type="entry name" value="Hydrolase"/>
    <property type="match status" value="1"/>
</dbReference>
<reference evidence="1" key="2">
    <citation type="submission" date="2021-04" db="EMBL/GenBank/DDBJ databases">
        <authorList>
            <person name="Gilroy R."/>
        </authorList>
    </citation>
    <scope>NUCLEOTIDE SEQUENCE</scope>
    <source>
        <strain evidence="1">MalCec1-1739</strain>
    </source>
</reference>
<evidence type="ECO:0000313" key="1">
    <source>
        <dbReference type="EMBL" id="HJD52980.1"/>
    </source>
</evidence>